<dbReference type="SUPFAM" id="SSF82282">
    <property type="entry name" value="Homocysteine S-methyltransferase"/>
    <property type="match status" value="1"/>
</dbReference>
<feature type="domain" description="Hcy-binding" evidence="8">
    <location>
        <begin position="4"/>
        <end position="307"/>
    </location>
</feature>
<reference evidence="9" key="1">
    <citation type="submission" date="2023-11" db="EMBL/GenBank/DDBJ databases">
        <title>Genome assemblies of two species of porcelain crab, Petrolisthes cinctipes and Petrolisthes manimaculis (Anomura: Porcellanidae).</title>
        <authorList>
            <person name="Angst P."/>
        </authorList>
    </citation>
    <scope>NUCLEOTIDE SEQUENCE</scope>
    <source>
        <strain evidence="9">PB745_02</strain>
        <tissue evidence="9">Gill</tissue>
    </source>
</reference>
<dbReference type="Pfam" id="PF02574">
    <property type="entry name" value="S-methyl_trans"/>
    <property type="match status" value="1"/>
</dbReference>
<dbReference type="GO" id="GO:0047150">
    <property type="term" value="F:betaine-homocysteine S-methyltransferase activity"/>
    <property type="evidence" value="ECO:0007669"/>
    <property type="project" value="TreeGrafter"/>
</dbReference>
<accession>A0AAE1NG86</accession>
<dbReference type="GO" id="GO:0008270">
    <property type="term" value="F:zinc ion binding"/>
    <property type="evidence" value="ECO:0007669"/>
    <property type="project" value="InterPro"/>
</dbReference>
<comment type="cofactor">
    <cofactor evidence="6">
        <name>Zn(2+)</name>
        <dbReference type="ChEBI" id="CHEBI:29105"/>
    </cofactor>
    <text evidence="6">Binds 1 zinc ion per subunit.</text>
</comment>
<dbReference type="FunFam" id="3.20.20.330:FF:000003">
    <property type="entry name" value="Betaine--homocysteine S-methyltransferase 1"/>
    <property type="match status" value="1"/>
</dbReference>
<evidence type="ECO:0000256" key="6">
    <source>
        <dbReference type="PIRSR" id="PIRSR037505-2"/>
    </source>
</evidence>
<evidence type="ECO:0000256" key="1">
    <source>
        <dbReference type="ARBA" id="ARBA00005137"/>
    </source>
</evidence>
<evidence type="ECO:0000256" key="5">
    <source>
        <dbReference type="ARBA" id="ARBA00022833"/>
    </source>
</evidence>
<evidence type="ECO:0000256" key="7">
    <source>
        <dbReference type="PROSITE-ProRule" id="PRU00333"/>
    </source>
</evidence>
<dbReference type="PIRSF" id="PIRSF037505">
    <property type="entry name" value="Betaine_HMT"/>
    <property type="match status" value="1"/>
</dbReference>
<dbReference type="EMBL" id="JAWZYT010005795">
    <property type="protein sequence ID" value="KAK4289590.1"/>
    <property type="molecule type" value="Genomic_DNA"/>
</dbReference>
<evidence type="ECO:0000259" key="8">
    <source>
        <dbReference type="PROSITE" id="PS50970"/>
    </source>
</evidence>
<evidence type="ECO:0000313" key="9">
    <source>
        <dbReference type="EMBL" id="KAK4289590.1"/>
    </source>
</evidence>
<keyword evidence="5 6" id="KW-0862">Zinc</keyword>
<dbReference type="InterPro" id="IPR051524">
    <property type="entry name" value="BHMT"/>
</dbReference>
<sequence>MVKKGLLERLRGGEVIIGDGGFVIALEKRGYVKAGPFTPEATVENPHAVRELHREFLRAGSDVMQTFTFFSTDARLAIEKDGTTKHYTCREINEAGCSLAREVANEGNALVAGSISTCPVYSQGKGKQEVQAQVRQQLDVMVKHKVDFILAEFFRHCEELEWVIEEAKKTGLTIAATLTIGIEGDNNGVPPGECAVRAAKAGAQVVGLNCQFDPTGTLKTMKIMKEALHAAGLSPFLMTQPNGFHCPGTGKHGYTECPEYPLAMEPRQLTRFDAHKYARAAYDLGVRYIGGCCGFEAQHIRGIAEELVAERGGVYPKGSEKHEMWGQGNVYSSVAHVRERVGRDYWMNIVPSSGRLDPPTAATPRKTQ</sequence>
<feature type="binding site" evidence="6 7">
    <location>
        <position position="293"/>
    </location>
    <ligand>
        <name>Zn(2+)</name>
        <dbReference type="ChEBI" id="CHEBI:29105"/>
    </ligand>
</feature>
<keyword evidence="4 6" id="KW-0479">Metal-binding</keyword>
<keyword evidence="10" id="KW-1185">Reference proteome</keyword>
<dbReference type="PANTHER" id="PTHR46120">
    <property type="entry name" value="BETAINE--HOMOCYSTEINE S-METHYLTRANSFERASE 1"/>
    <property type="match status" value="1"/>
</dbReference>
<evidence type="ECO:0000313" key="10">
    <source>
        <dbReference type="Proteomes" id="UP001292094"/>
    </source>
</evidence>
<feature type="binding site" evidence="6 7">
    <location>
        <position position="292"/>
    </location>
    <ligand>
        <name>Zn(2+)</name>
        <dbReference type="ChEBI" id="CHEBI:29105"/>
    </ligand>
</feature>
<keyword evidence="2 7" id="KW-0489">Methyltransferase</keyword>
<dbReference type="AlphaFoldDB" id="A0AAE1NG86"/>
<dbReference type="InterPro" id="IPR017226">
    <property type="entry name" value="BHMT-like"/>
</dbReference>
<comment type="caution">
    <text evidence="9">The sequence shown here is derived from an EMBL/GenBank/DDBJ whole genome shotgun (WGS) entry which is preliminary data.</text>
</comment>
<gene>
    <name evidence="9" type="ORF">Pmani_037450</name>
</gene>
<feature type="binding site" evidence="6 7">
    <location>
        <position position="210"/>
    </location>
    <ligand>
        <name>Zn(2+)</name>
        <dbReference type="ChEBI" id="CHEBI:29105"/>
    </ligand>
</feature>
<dbReference type="Gene3D" id="3.20.20.330">
    <property type="entry name" value="Homocysteine-binding-like domain"/>
    <property type="match status" value="1"/>
</dbReference>
<dbReference type="PANTHER" id="PTHR46120:SF4">
    <property type="entry name" value="HCY-BINDING DOMAIN-CONTAINING PROTEIN"/>
    <property type="match status" value="1"/>
</dbReference>
<name>A0AAE1NG86_9EUCA</name>
<evidence type="ECO:0000256" key="3">
    <source>
        <dbReference type="ARBA" id="ARBA00022679"/>
    </source>
</evidence>
<dbReference type="GO" id="GO:0032259">
    <property type="term" value="P:methylation"/>
    <property type="evidence" value="ECO:0007669"/>
    <property type="project" value="UniProtKB-KW"/>
</dbReference>
<dbReference type="InterPro" id="IPR003726">
    <property type="entry name" value="HCY_dom"/>
</dbReference>
<keyword evidence="3 7" id="KW-0808">Transferase</keyword>
<evidence type="ECO:0000256" key="2">
    <source>
        <dbReference type="ARBA" id="ARBA00022603"/>
    </source>
</evidence>
<comment type="pathway">
    <text evidence="1">Amino-acid biosynthesis; L-methionine biosynthesis via de novo pathway; L-methionine from L-homocysteine (BhmT route): step 1/1.</text>
</comment>
<dbReference type="InterPro" id="IPR036589">
    <property type="entry name" value="HCY_dom_sf"/>
</dbReference>
<protein>
    <recommendedName>
        <fullName evidence="8">Hcy-binding domain-containing protein</fullName>
    </recommendedName>
</protein>
<dbReference type="PROSITE" id="PS50970">
    <property type="entry name" value="HCY"/>
    <property type="match status" value="1"/>
</dbReference>
<evidence type="ECO:0000256" key="4">
    <source>
        <dbReference type="ARBA" id="ARBA00022723"/>
    </source>
</evidence>
<proteinExistence type="predicted"/>
<dbReference type="GO" id="GO:0009086">
    <property type="term" value="P:methionine biosynthetic process"/>
    <property type="evidence" value="ECO:0007669"/>
    <property type="project" value="InterPro"/>
</dbReference>
<dbReference type="Proteomes" id="UP001292094">
    <property type="component" value="Unassembled WGS sequence"/>
</dbReference>
<organism evidence="9 10">
    <name type="scientific">Petrolisthes manimaculis</name>
    <dbReference type="NCBI Taxonomy" id="1843537"/>
    <lineage>
        <taxon>Eukaryota</taxon>
        <taxon>Metazoa</taxon>
        <taxon>Ecdysozoa</taxon>
        <taxon>Arthropoda</taxon>
        <taxon>Crustacea</taxon>
        <taxon>Multicrustacea</taxon>
        <taxon>Malacostraca</taxon>
        <taxon>Eumalacostraca</taxon>
        <taxon>Eucarida</taxon>
        <taxon>Decapoda</taxon>
        <taxon>Pleocyemata</taxon>
        <taxon>Anomura</taxon>
        <taxon>Galatheoidea</taxon>
        <taxon>Porcellanidae</taxon>
        <taxon>Petrolisthes</taxon>
    </lineage>
</organism>